<name>A0A9D3T8I7_MEGAT</name>
<evidence type="ECO:0000256" key="1">
    <source>
        <dbReference type="ARBA" id="ARBA00022614"/>
    </source>
</evidence>
<organism evidence="4 5">
    <name type="scientific">Megalops atlanticus</name>
    <name type="common">Tarpon</name>
    <name type="synonym">Clupea gigantea</name>
    <dbReference type="NCBI Taxonomy" id="7932"/>
    <lineage>
        <taxon>Eukaryota</taxon>
        <taxon>Metazoa</taxon>
        <taxon>Chordata</taxon>
        <taxon>Craniata</taxon>
        <taxon>Vertebrata</taxon>
        <taxon>Euteleostomi</taxon>
        <taxon>Actinopterygii</taxon>
        <taxon>Neopterygii</taxon>
        <taxon>Teleostei</taxon>
        <taxon>Elopiformes</taxon>
        <taxon>Megalopidae</taxon>
        <taxon>Megalops</taxon>
    </lineage>
</organism>
<evidence type="ECO:0000313" key="5">
    <source>
        <dbReference type="Proteomes" id="UP001046870"/>
    </source>
</evidence>
<dbReference type="Proteomes" id="UP001046870">
    <property type="component" value="Chromosome 6"/>
</dbReference>
<dbReference type="GO" id="GO:0005886">
    <property type="term" value="C:plasma membrane"/>
    <property type="evidence" value="ECO:0007669"/>
    <property type="project" value="TreeGrafter"/>
</dbReference>
<dbReference type="SUPFAM" id="SSF52058">
    <property type="entry name" value="L domain-like"/>
    <property type="match status" value="1"/>
</dbReference>
<dbReference type="Pfam" id="PF15176">
    <property type="entry name" value="LRR19-TM"/>
    <property type="match status" value="1"/>
</dbReference>
<dbReference type="GO" id="GO:1901224">
    <property type="term" value="P:positive regulation of non-canonical NF-kappaB signal transduction"/>
    <property type="evidence" value="ECO:0007669"/>
    <property type="project" value="TreeGrafter"/>
</dbReference>
<dbReference type="InterPro" id="IPR003591">
    <property type="entry name" value="Leu-rich_rpt_typical-subtyp"/>
</dbReference>
<dbReference type="Gene3D" id="3.80.10.10">
    <property type="entry name" value="Ribonuclease Inhibitor"/>
    <property type="match status" value="1"/>
</dbReference>
<feature type="compositionally biased region" description="Low complexity" evidence="3">
    <location>
        <begin position="135"/>
        <end position="145"/>
    </location>
</feature>
<evidence type="ECO:0000313" key="4">
    <source>
        <dbReference type="EMBL" id="KAG7477144.1"/>
    </source>
</evidence>
<dbReference type="PROSITE" id="PS51450">
    <property type="entry name" value="LRR"/>
    <property type="match status" value="1"/>
</dbReference>
<evidence type="ECO:0008006" key="6">
    <source>
        <dbReference type="Google" id="ProtNLM"/>
    </source>
</evidence>
<keyword evidence="5" id="KW-1185">Reference proteome</keyword>
<dbReference type="InterPro" id="IPR032675">
    <property type="entry name" value="LRR_dom_sf"/>
</dbReference>
<dbReference type="Pfam" id="PF13855">
    <property type="entry name" value="LRR_8"/>
    <property type="match status" value="1"/>
</dbReference>
<dbReference type="OrthoDB" id="1394818at2759"/>
<protein>
    <recommendedName>
        <fullName evidence="6">Leucine-rich repeat-containing protein 19</fullName>
    </recommendedName>
</protein>
<dbReference type="PANTHER" id="PTHR31450:SF4">
    <property type="entry name" value="LEUCINE-RICH REPEAT-CONTAINING PROTEIN 19"/>
    <property type="match status" value="1"/>
</dbReference>
<dbReference type="SMART" id="SM00369">
    <property type="entry name" value="LRR_TYP"/>
    <property type="match status" value="4"/>
</dbReference>
<proteinExistence type="predicted"/>
<comment type="caution">
    <text evidence="4">The sequence shown here is derived from an EMBL/GenBank/DDBJ whole genome shotgun (WGS) entry which is preliminary data.</text>
</comment>
<evidence type="ECO:0000256" key="3">
    <source>
        <dbReference type="SAM" id="MobiDB-lite"/>
    </source>
</evidence>
<dbReference type="PANTHER" id="PTHR31450">
    <property type="entry name" value="LEUCINE-RICH REPEAT-CONTAINING PROTEIN 19 LRRC19 FAMILY MEMBER"/>
    <property type="match status" value="1"/>
</dbReference>
<dbReference type="InterPro" id="IPR001611">
    <property type="entry name" value="Leu-rich_rpt"/>
</dbReference>
<dbReference type="AlphaFoldDB" id="A0A9D3T8I7"/>
<reference evidence="4" key="1">
    <citation type="submission" date="2021-01" db="EMBL/GenBank/DDBJ databases">
        <authorList>
            <person name="Zahm M."/>
            <person name="Roques C."/>
            <person name="Cabau C."/>
            <person name="Klopp C."/>
            <person name="Donnadieu C."/>
            <person name="Jouanno E."/>
            <person name="Lampietro C."/>
            <person name="Louis A."/>
            <person name="Herpin A."/>
            <person name="Echchiki A."/>
            <person name="Berthelot C."/>
            <person name="Parey E."/>
            <person name="Roest-Crollius H."/>
            <person name="Braasch I."/>
            <person name="Postlethwait J."/>
            <person name="Bobe J."/>
            <person name="Montfort J."/>
            <person name="Bouchez O."/>
            <person name="Begum T."/>
            <person name="Mejri S."/>
            <person name="Adams A."/>
            <person name="Chen W.-J."/>
            <person name="Guiguen Y."/>
        </authorList>
    </citation>
    <scope>NUCLEOTIDE SEQUENCE</scope>
    <source>
        <strain evidence="4">YG-15Mar2019-1</strain>
        <tissue evidence="4">Brain</tissue>
    </source>
</reference>
<sequence>MNITKLTLSYNLIEISEADIATLKNYTKLTELYLDNNIMTVLPGHTFNSLSRLKILSVSGNNISRVEPRAFAGLGRLKKLDLSHNAIRSLAPGVFANLSSLESLSLQGNGLQSLESEGAICATPTDQARKAILDSSTSSSGSTITEPPPNNKPSSPQTIHTTTPGHISSNNSLEKAAPDAGGGAPPAGNMWKFLAGVVATALTTAVLIVCAVKSPSWHKLLFNYRHQRLCEEEPSVFATGRYSNFSLDTEQTETSAHELDAQLDDEDGFIEDRYIETGDYGDAAEA</sequence>
<accession>A0A9D3T8I7</accession>
<feature type="compositionally biased region" description="Polar residues" evidence="3">
    <location>
        <begin position="152"/>
        <end position="173"/>
    </location>
</feature>
<keyword evidence="2" id="KW-0677">Repeat</keyword>
<evidence type="ECO:0000256" key="2">
    <source>
        <dbReference type="ARBA" id="ARBA00022737"/>
    </source>
</evidence>
<gene>
    <name evidence="4" type="ORF">MATL_G00091040</name>
</gene>
<feature type="region of interest" description="Disordered" evidence="3">
    <location>
        <begin position="133"/>
        <end position="183"/>
    </location>
</feature>
<dbReference type="EMBL" id="JAFDVH010000006">
    <property type="protein sequence ID" value="KAG7477144.1"/>
    <property type="molecule type" value="Genomic_DNA"/>
</dbReference>
<keyword evidence="1" id="KW-0433">Leucine-rich repeat</keyword>
<dbReference type="GO" id="GO:0038023">
    <property type="term" value="F:signaling receptor activity"/>
    <property type="evidence" value="ECO:0007669"/>
    <property type="project" value="TreeGrafter"/>
</dbReference>